<dbReference type="InterPro" id="IPR041522">
    <property type="entry name" value="CdaR_GGDEF"/>
</dbReference>
<accession>A0A6I5ZWK5</accession>
<evidence type="ECO:0000259" key="3">
    <source>
        <dbReference type="Pfam" id="PF13556"/>
    </source>
</evidence>
<dbReference type="OrthoDB" id="212459at2"/>
<sequence length="395" mass="44293">MILTHELAQKIVDATMELVNRNVNIMNDRGYIIASGHKHRINTFHKGALDVLVTGQAVDIYPENLEKYPGALQGVNLPIVFEGKTVGVVGVYGNPDEVRVTALLVKMATELLLEREIILERFSSRQKAKEHLVLNLISRETTLNAGSLASLEEQASLLGYNLYLPRVVVTGSMEIARGSSPGYHDLVQNKIREKILSLMEKPPLAGEQDLAVILNDNLVFLKALPSGPQSMGELVSWGQDMVRLIATTYPQVRFKLAAGSIFSEPCDTFFSYHQANFALGLCPEGHFVSIYNHEVLLAYLLKNVETPENERIMESITNKLEGLAERKYNIINTIRILLECNLNLAETARSLYIHRNTLLFRLKKFKELTGLEPHRNFNDALLCKIALTFLNKKSP</sequence>
<evidence type="ECO:0000313" key="5">
    <source>
        <dbReference type="EMBL" id="QGP93968.1"/>
    </source>
</evidence>
<dbReference type="InterPro" id="IPR042070">
    <property type="entry name" value="PucR_C-HTH_sf"/>
</dbReference>
<keyword evidence="6" id="KW-1185">Reference proteome</keyword>
<dbReference type="InterPro" id="IPR009057">
    <property type="entry name" value="Homeodomain-like_sf"/>
</dbReference>
<dbReference type="InterPro" id="IPR008599">
    <property type="entry name" value="Diacid_rec"/>
</dbReference>
<evidence type="ECO:0000259" key="2">
    <source>
        <dbReference type="Pfam" id="PF05651"/>
    </source>
</evidence>
<dbReference type="AlphaFoldDB" id="A0A6I5ZWK5"/>
<feature type="domain" description="Putative sugar diacid recognition" evidence="2">
    <location>
        <begin position="3"/>
        <end position="136"/>
    </location>
</feature>
<gene>
    <name evidence="5" type="primary">cdaR_3</name>
    <name evidence="5" type="ORF">MGLY_33930</name>
</gene>
<organism evidence="5 6">
    <name type="scientific">Neomoorella glycerini</name>
    <dbReference type="NCBI Taxonomy" id="55779"/>
    <lineage>
        <taxon>Bacteria</taxon>
        <taxon>Bacillati</taxon>
        <taxon>Bacillota</taxon>
        <taxon>Clostridia</taxon>
        <taxon>Neomoorellales</taxon>
        <taxon>Neomoorellaceae</taxon>
        <taxon>Neomoorella</taxon>
    </lineage>
</organism>
<dbReference type="PANTHER" id="PTHR33744">
    <property type="entry name" value="CARBOHYDRATE DIACID REGULATOR"/>
    <property type="match status" value="1"/>
</dbReference>
<dbReference type="Gene3D" id="1.10.10.2840">
    <property type="entry name" value="PucR C-terminal helix-turn-helix domain"/>
    <property type="match status" value="1"/>
</dbReference>
<dbReference type="Pfam" id="PF13556">
    <property type="entry name" value="HTH_30"/>
    <property type="match status" value="1"/>
</dbReference>
<feature type="domain" description="CdaR GGDEF-like" evidence="4">
    <location>
        <begin position="150"/>
        <end position="279"/>
    </location>
</feature>
<dbReference type="Proteomes" id="UP000425916">
    <property type="component" value="Chromosome"/>
</dbReference>
<evidence type="ECO:0000256" key="1">
    <source>
        <dbReference type="ARBA" id="ARBA00006754"/>
    </source>
</evidence>
<dbReference type="Pfam" id="PF05651">
    <property type="entry name" value="Diacid_rec"/>
    <property type="match status" value="1"/>
</dbReference>
<dbReference type="RefSeq" id="WP_156275849.1">
    <property type="nucleotide sequence ID" value="NZ_CP046244.1"/>
</dbReference>
<dbReference type="SUPFAM" id="SSF46689">
    <property type="entry name" value="Homeodomain-like"/>
    <property type="match status" value="1"/>
</dbReference>
<dbReference type="InterPro" id="IPR051448">
    <property type="entry name" value="CdaR-like_regulators"/>
</dbReference>
<dbReference type="InterPro" id="IPR025736">
    <property type="entry name" value="PucR_C-HTH_dom"/>
</dbReference>
<evidence type="ECO:0000259" key="4">
    <source>
        <dbReference type="Pfam" id="PF17853"/>
    </source>
</evidence>
<feature type="domain" description="PucR C-terminal helix-turn-helix" evidence="3">
    <location>
        <begin position="332"/>
        <end position="387"/>
    </location>
</feature>
<dbReference type="PANTHER" id="PTHR33744:SF15">
    <property type="entry name" value="CARBOHYDRATE DIACID REGULATOR"/>
    <property type="match status" value="1"/>
</dbReference>
<name>A0A6I5ZWK5_9FIRM</name>
<protein>
    <submittedName>
        <fullName evidence="5">Carbohydrate diacid regulator</fullName>
    </submittedName>
</protein>
<proteinExistence type="inferred from homology"/>
<dbReference type="EMBL" id="CP046244">
    <property type="protein sequence ID" value="QGP93968.1"/>
    <property type="molecule type" value="Genomic_DNA"/>
</dbReference>
<reference evidence="5 6" key="1">
    <citation type="submission" date="2019-11" db="EMBL/GenBank/DDBJ databases">
        <title>Genome sequence of Moorella glycerini DSM11254.</title>
        <authorList>
            <person name="Poehlein A."/>
            <person name="Boeer T."/>
            <person name="Daniel R."/>
        </authorList>
    </citation>
    <scope>NUCLEOTIDE SEQUENCE [LARGE SCALE GENOMIC DNA]</scope>
    <source>
        <strain evidence="5 6">DSM 11254</strain>
    </source>
</reference>
<comment type="similarity">
    <text evidence="1">Belongs to the CdaR family.</text>
</comment>
<evidence type="ECO:0000313" key="6">
    <source>
        <dbReference type="Proteomes" id="UP000425916"/>
    </source>
</evidence>
<dbReference type="Pfam" id="PF17853">
    <property type="entry name" value="GGDEF_2"/>
    <property type="match status" value="1"/>
</dbReference>